<protein>
    <submittedName>
        <fullName evidence="1">Uncharacterized protein</fullName>
    </submittedName>
</protein>
<evidence type="ECO:0000313" key="1">
    <source>
        <dbReference type="EMBL" id="KAF9542175.1"/>
    </source>
</evidence>
<sequence length="105" mass="12065">MYIIKPTLFSSDVPSNLNCPQFVESVNRAMDASQAPRSSCFGSYGLISEELRRINGPIPSIHADVHDATERQENITWISIQRGMFPIIVLRLHLILFFQYLQRRT</sequence>
<evidence type="ECO:0000313" key="2">
    <source>
        <dbReference type="Proteomes" id="UP000723463"/>
    </source>
</evidence>
<gene>
    <name evidence="1" type="ORF">EC957_002257</name>
</gene>
<accession>A0A9P6F4S5</accession>
<proteinExistence type="predicted"/>
<dbReference type="Proteomes" id="UP000723463">
    <property type="component" value="Unassembled WGS sequence"/>
</dbReference>
<keyword evidence="2" id="KW-1185">Reference proteome</keyword>
<dbReference type="EMBL" id="JAAAXW010000145">
    <property type="protein sequence ID" value="KAF9542175.1"/>
    <property type="molecule type" value="Genomic_DNA"/>
</dbReference>
<dbReference type="AlphaFoldDB" id="A0A9P6F4S5"/>
<comment type="caution">
    <text evidence="1">The sequence shown here is derived from an EMBL/GenBank/DDBJ whole genome shotgun (WGS) entry which is preliminary data.</text>
</comment>
<reference evidence="1" key="1">
    <citation type="journal article" date="2020" name="Fungal Divers.">
        <title>Resolving the Mortierellaceae phylogeny through synthesis of multi-gene phylogenetics and phylogenomics.</title>
        <authorList>
            <person name="Vandepol N."/>
            <person name="Liber J."/>
            <person name="Desiro A."/>
            <person name="Na H."/>
            <person name="Kennedy M."/>
            <person name="Barry K."/>
            <person name="Grigoriev I.V."/>
            <person name="Miller A.N."/>
            <person name="O'Donnell K."/>
            <person name="Stajich J.E."/>
            <person name="Bonito G."/>
        </authorList>
    </citation>
    <scope>NUCLEOTIDE SEQUENCE</scope>
    <source>
        <strain evidence="1">NRRL 2591</strain>
    </source>
</reference>
<name>A0A9P6F4S5_9FUNG</name>
<organism evidence="1 2">
    <name type="scientific">Mortierella hygrophila</name>
    <dbReference type="NCBI Taxonomy" id="979708"/>
    <lineage>
        <taxon>Eukaryota</taxon>
        <taxon>Fungi</taxon>
        <taxon>Fungi incertae sedis</taxon>
        <taxon>Mucoromycota</taxon>
        <taxon>Mortierellomycotina</taxon>
        <taxon>Mortierellomycetes</taxon>
        <taxon>Mortierellales</taxon>
        <taxon>Mortierellaceae</taxon>
        <taxon>Mortierella</taxon>
    </lineage>
</organism>